<keyword evidence="2" id="KW-1185">Reference proteome</keyword>
<accession>A0A5J5KYZ5</accession>
<reference evidence="1 2" key="1">
    <citation type="submission" date="2019-05" db="EMBL/GenBank/DDBJ databases">
        <title>Kocuria coralli sp. nov., a novel actinobacterium isolated from coral reef seawater.</title>
        <authorList>
            <person name="Li J."/>
        </authorList>
    </citation>
    <scope>NUCLEOTIDE SEQUENCE [LARGE SCALE GENOMIC DNA]</scope>
    <source>
        <strain evidence="1 2">SCSIO 13007</strain>
    </source>
</reference>
<dbReference type="RefSeq" id="WP_158033205.1">
    <property type="nucleotide sequence ID" value="NZ_ML708613.1"/>
</dbReference>
<dbReference type="AlphaFoldDB" id="A0A5J5KYZ5"/>
<evidence type="ECO:0000313" key="1">
    <source>
        <dbReference type="EMBL" id="KAA9394894.1"/>
    </source>
</evidence>
<proteinExistence type="predicted"/>
<name>A0A5J5KYZ5_9MICC</name>
<evidence type="ECO:0008006" key="3">
    <source>
        <dbReference type="Google" id="ProtNLM"/>
    </source>
</evidence>
<dbReference type="OrthoDB" id="4943016at2"/>
<organism evidence="1 2">
    <name type="scientific">Kocuria coralli</name>
    <dbReference type="NCBI Taxonomy" id="1461025"/>
    <lineage>
        <taxon>Bacteria</taxon>
        <taxon>Bacillati</taxon>
        <taxon>Actinomycetota</taxon>
        <taxon>Actinomycetes</taxon>
        <taxon>Micrococcales</taxon>
        <taxon>Micrococcaceae</taxon>
        <taxon>Kocuria</taxon>
    </lineage>
</organism>
<gene>
    <name evidence="1" type="ORF">FCK90_05020</name>
</gene>
<comment type="caution">
    <text evidence="1">The sequence shown here is derived from an EMBL/GenBank/DDBJ whole genome shotgun (WGS) entry which is preliminary data.</text>
</comment>
<sequence length="151" mass="16351">MTDDKRSRRTDAEASGPVLAWCMGPRCTALRRLAQPADQTGQPDQTDLMHSTIRQTRGAVLISSPCLGRCELASVAAVARRDGPSGQIGPLAWFTGLEQEKRFRALQAWILAGGPQQILQPARVLPPTLAKARCGVTAPPRIHRSEDRSSS</sequence>
<protein>
    <recommendedName>
        <fullName evidence="3">(2Fe-2S) ferredoxin domain-containing protein</fullName>
    </recommendedName>
</protein>
<dbReference type="EMBL" id="SZWF01000004">
    <property type="protein sequence ID" value="KAA9394894.1"/>
    <property type="molecule type" value="Genomic_DNA"/>
</dbReference>
<dbReference type="Proteomes" id="UP000325957">
    <property type="component" value="Unassembled WGS sequence"/>
</dbReference>
<evidence type="ECO:0000313" key="2">
    <source>
        <dbReference type="Proteomes" id="UP000325957"/>
    </source>
</evidence>